<keyword evidence="2 4" id="KW-0067">ATP-binding</keyword>
<dbReference type="AlphaFoldDB" id="A0A377HIG4"/>
<dbReference type="GO" id="GO:0005524">
    <property type="term" value="F:ATP binding"/>
    <property type="evidence" value="ECO:0007669"/>
    <property type="project" value="UniProtKB-KW"/>
</dbReference>
<dbReference type="PROSITE" id="PS50893">
    <property type="entry name" value="ABC_TRANSPORTER_2"/>
    <property type="match status" value="1"/>
</dbReference>
<reference evidence="4 5" key="1">
    <citation type="submission" date="2018-06" db="EMBL/GenBank/DDBJ databases">
        <authorList>
            <consortium name="Pathogen Informatics"/>
            <person name="Doyle S."/>
        </authorList>
    </citation>
    <scope>NUCLEOTIDE SEQUENCE [LARGE SCALE GENOMIC DNA]</scope>
    <source>
        <strain evidence="4 5">NCTC11645</strain>
    </source>
</reference>
<dbReference type="InterPro" id="IPR003593">
    <property type="entry name" value="AAA+_ATPase"/>
</dbReference>
<evidence type="ECO:0000313" key="4">
    <source>
        <dbReference type="EMBL" id="STO56071.1"/>
    </source>
</evidence>
<gene>
    <name evidence="4" type="primary">drrA_1</name>
    <name evidence="4" type="ORF">NCTC11645_00385</name>
</gene>
<dbReference type="PANTHER" id="PTHR43038:SF7">
    <property type="entry name" value="ABC TRANSPORT SYSTEM ATP-BINDING PROTEIN"/>
    <property type="match status" value="1"/>
</dbReference>
<name>A0A377HIG4_GRIHO</name>
<dbReference type="EC" id="3.6.3.-" evidence="4"/>
<dbReference type="GO" id="GO:0016887">
    <property type="term" value="F:ATP hydrolysis activity"/>
    <property type="evidence" value="ECO:0007669"/>
    <property type="project" value="InterPro"/>
</dbReference>
<evidence type="ECO:0000256" key="1">
    <source>
        <dbReference type="ARBA" id="ARBA00022741"/>
    </source>
</evidence>
<dbReference type="PANTHER" id="PTHR43038">
    <property type="entry name" value="ATP-BINDING CASSETTE, SUB-FAMILY H, MEMBER 1"/>
    <property type="match status" value="1"/>
</dbReference>
<organism evidence="4 5">
    <name type="scientific">Grimontia hollisae</name>
    <name type="common">Vibrio hollisae</name>
    <dbReference type="NCBI Taxonomy" id="673"/>
    <lineage>
        <taxon>Bacteria</taxon>
        <taxon>Pseudomonadati</taxon>
        <taxon>Pseudomonadota</taxon>
        <taxon>Gammaproteobacteria</taxon>
        <taxon>Vibrionales</taxon>
        <taxon>Vibrionaceae</taxon>
        <taxon>Grimontia</taxon>
    </lineage>
</organism>
<evidence type="ECO:0000313" key="5">
    <source>
        <dbReference type="Proteomes" id="UP000254512"/>
    </source>
</evidence>
<evidence type="ECO:0000259" key="3">
    <source>
        <dbReference type="PROSITE" id="PS50893"/>
    </source>
</evidence>
<evidence type="ECO:0000256" key="2">
    <source>
        <dbReference type="ARBA" id="ARBA00022840"/>
    </source>
</evidence>
<dbReference type="STRING" id="673.AL542_11355"/>
<dbReference type="EMBL" id="UGHD01000002">
    <property type="protein sequence ID" value="STO56071.1"/>
    <property type="molecule type" value="Genomic_DNA"/>
</dbReference>
<dbReference type="Gene3D" id="3.40.50.300">
    <property type="entry name" value="P-loop containing nucleotide triphosphate hydrolases"/>
    <property type="match status" value="1"/>
</dbReference>
<dbReference type="SUPFAM" id="SSF52540">
    <property type="entry name" value="P-loop containing nucleoside triphosphate hydrolases"/>
    <property type="match status" value="1"/>
</dbReference>
<dbReference type="SMART" id="SM00382">
    <property type="entry name" value="AAA"/>
    <property type="match status" value="1"/>
</dbReference>
<keyword evidence="4" id="KW-0378">Hydrolase</keyword>
<feature type="domain" description="ABC transporter" evidence="3">
    <location>
        <begin position="2"/>
        <end position="228"/>
    </location>
</feature>
<sequence length="239" mass="26146">MINIDGLSHHYGPRCALSDLTLTLGRGLHMLLGPNGAGKSTLFSLLARLTPVQQGDIRLLGEPPSRQTMARLGMVFQQSTLDLDLTVGQNLSYYGALHGYSKTQSLKKAAPLLTHFSLTDRLNDTVRTLNGGHRRRTELVRALMHAPSILLLDEPTSGLDPKARASLSEAVRSLCAQQPLCVLWATHLIEEVDDQDNVLILHRGRLRAHNTASELRAEYRHSTLAGVFATLTSDNAGDD</sequence>
<dbReference type="Proteomes" id="UP000254512">
    <property type="component" value="Unassembled WGS sequence"/>
</dbReference>
<protein>
    <submittedName>
        <fullName evidence="4">Daunorubicin/doxorubicin resistance ATP-binding protein DrrA</fullName>
        <ecNumber evidence="4">3.6.3.-</ecNumber>
    </submittedName>
</protein>
<dbReference type="InterPro" id="IPR003439">
    <property type="entry name" value="ABC_transporter-like_ATP-bd"/>
</dbReference>
<keyword evidence="1" id="KW-0547">Nucleotide-binding</keyword>
<dbReference type="InterPro" id="IPR027417">
    <property type="entry name" value="P-loop_NTPase"/>
</dbReference>
<dbReference type="Pfam" id="PF00005">
    <property type="entry name" value="ABC_tran"/>
    <property type="match status" value="1"/>
</dbReference>
<dbReference type="RefSeq" id="WP_114996020.1">
    <property type="nucleotide sequence ID" value="NZ_CABMOB010000001.1"/>
</dbReference>
<proteinExistence type="predicted"/>
<accession>A0A377HIG4</accession>